<comment type="caution">
    <text evidence="4">The sequence shown here is derived from an EMBL/GenBank/DDBJ whole genome shotgun (WGS) entry which is preliminary data.</text>
</comment>
<name>A0A9Q0LIE0_ANAIG</name>
<dbReference type="EMBL" id="JAPDFW010000075">
    <property type="protein sequence ID" value="KAJ5073353.1"/>
    <property type="molecule type" value="Genomic_DNA"/>
</dbReference>
<dbReference type="PANTHER" id="PTHR24198:SF165">
    <property type="entry name" value="ANKYRIN REPEAT-CONTAINING PROTEIN-RELATED"/>
    <property type="match status" value="1"/>
</dbReference>
<dbReference type="SMART" id="SM00248">
    <property type="entry name" value="ANK"/>
    <property type="match status" value="5"/>
</dbReference>
<feature type="repeat" description="ANK" evidence="3">
    <location>
        <begin position="74"/>
        <end position="106"/>
    </location>
</feature>
<dbReference type="InterPro" id="IPR002110">
    <property type="entry name" value="Ankyrin_rpt"/>
</dbReference>
<evidence type="ECO:0000256" key="1">
    <source>
        <dbReference type="ARBA" id="ARBA00022737"/>
    </source>
</evidence>
<dbReference type="PROSITE" id="PS50088">
    <property type="entry name" value="ANK_REPEAT"/>
    <property type="match status" value="4"/>
</dbReference>
<feature type="repeat" description="ANK" evidence="3">
    <location>
        <begin position="139"/>
        <end position="171"/>
    </location>
</feature>
<dbReference type="InterPro" id="IPR036770">
    <property type="entry name" value="Ankyrin_rpt-contain_sf"/>
</dbReference>
<dbReference type="PANTHER" id="PTHR24198">
    <property type="entry name" value="ANKYRIN REPEAT AND PROTEIN KINASE DOMAIN-CONTAINING PROTEIN"/>
    <property type="match status" value="1"/>
</dbReference>
<proteinExistence type="predicted"/>
<keyword evidence="5" id="KW-1185">Reference proteome</keyword>
<accession>A0A9Q0LIE0</accession>
<dbReference type="Gene3D" id="3.30.200.20">
    <property type="entry name" value="Phosphorylase Kinase, domain 1"/>
    <property type="match status" value="1"/>
</dbReference>
<organism evidence="4 5">
    <name type="scientific">Anaeramoeba ignava</name>
    <name type="common">Anaerobic marine amoeba</name>
    <dbReference type="NCBI Taxonomy" id="1746090"/>
    <lineage>
        <taxon>Eukaryota</taxon>
        <taxon>Metamonada</taxon>
        <taxon>Anaeramoebidae</taxon>
        <taxon>Anaeramoeba</taxon>
    </lineage>
</organism>
<dbReference type="SUPFAM" id="SSF48403">
    <property type="entry name" value="Ankyrin repeat"/>
    <property type="match status" value="1"/>
</dbReference>
<dbReference type="PROSITE" id="PS50297">
    <property type="entry name" value="ANK_REP_REGION"/>
    <property type="match status" value="3"/>
</dbReference>
<gene>
    <name evidence="4" type="ORF">M0811_08761</name>
</gene>
<evidence type="ECO:0000256" key="3">
    <source>
        <dbReference type="PROSITE-ProRule" id="PRU00023"/>
    </source>
</evidence>
<keyword evidence="2 3" id="KW-0040">ANK repeat</keyword>
<dbReference type="AlphaFoldDB" id="A0A9Q0LIE0"/>
<dbReference type="Pfam" id="PF12796">
    <property type="entry name" value="Ank_2"/>
    <property type="match status" value="2"/>
</dbReference>
<feature type="repeat" description="ANK" evidence="3">
    <location>
        <begin position="107"/>
        <end position="139"/>
    </location>
</feature>
<sequence length="539" mass="62103">MENQVKIFSNLTNKNEKFAKKYLHKITNNYEEIVNYKEEDGSNLLHQATQKFKIGYDSITYRKSGIKINSQNKKGKSPLHIAVAGNMYDIIELFIENKADIDIQDKSGCTPLFIAVEFGFYKIAELLLKNNANFHLFSKKLLPIHLAARNNNSSLVELLLNHGADPNTISQEGKTAYHYTHSIFVQKILRSKMNPLNFPNYHLLKDIEIINEDISFLSSIISSKFSGLDLDKIGKFFRLALSNRYLGQIKSILQKFHFQNYRDQYENSLLYYAILENNNLLVKLILENGGNPNIIGAENKSPLHIAAELGNVPAILLLLNTTQIYQQKDSEKPIDCARNQVSNFILSHFQQKIILKTRKKSNKDIFNDLVSEFSIFINCWIDMNKIQVLHQIGKGINGKSYLGKWESKDVVIKIVEDLSQPNLALEQKYYNEQMEKNVKIRQKSNVEENINSFFDSKRNFSGKHFFGTFYGYFIDHEENGKAHLSQLENIILKEVFAIGWTECKLKTPSSTGQPCSTSSKKPPQQFPYCIQKRIYYFSL</sequence>
<dbReference type="Pfam" id="PF13857">
    <property type="entry name" value="Ank_5"/>
    <property type="match status" value="1"/>
</dbReference>
<dbReference type="Proteomes" id="UP001149090">
    <property type="component" value="Unassembled WGS sequence"/>
</dbReference>
<reference evidence="4" key="1">
    <citation type="submission" date="2022-10" db="EMBL/GenBank/DDBJ databases">
        <title>Novel sulphate-reducing endosymbionts in the free-living metamonad Anaeramoeba.</title>
        <authorList>
            <person name="Jerlstrom-Hultqvist J."/>
            <person name="Cepicka I."/>
            <person name="Gallot-Lavallee L."/>
            <person name="Salas-Leiva D."/>
            <person name="Curtis B.A."/>
            <person name="Zahonova K."/>
            <person name="Pipaliya S."/>
            <person name="Dacks J."/>
            <person name="Roger A.J."/>
        </authorList>
    </citation>
    <scope>NUCLEOTIDE SEQUENCE</scope>
    <source>
        <strain evidence="4">BMAN</strain>
    </source>
</reference>
<dbReference type="Gene3D" id="1.25.40.20">
    <property type="entry name" value="Ankyrin repeat-containing domain"/>
    <property type="match status" value="2"/>
</dbReference>
<dbReference type="PRINTS" id="PR01415">
    <property type="entry name" value="ANKYRIN"/>
</dbReference>
<dbReference type="OrthoDB" id="548769at2759"/>
<keyword evidence="1" id="KW-0677">Repeat</keyword>
<evidence type="ECO:0000256" key="2">
    <source>
        <dbReference type="ARBA" id="ARBA00023043"/>
    </source>
</evidence>
<protein>
    <submittedName>
        <fullName evidence="4">Ankyrin repeat-containing protein</fullName>
    </submittedName>
</protein>
<evidence type="ECO:0000313" key="5">
    <source>
        <dbReference type="Proteomes" id="UP001149090"/>
    </source>
</evidence>
<feature type="repeat" description="ANK" evidence="3">
    <location>
        <begin position="298"/>
        <end position="330"/>
    </location>
</feature>
<evidence type="ECO:0000313" key="4">
    <source>
        <dbReference type="EMBL" id="KAJ5073353.1"/>
    </source>
</evidence>